<proteinExistence type="predicted"/>
<feature type="region of interest" description="Disordered" evidence="1">
    <location>
        <begin position="96"/>
        <end position="130"/>
    </location>
</feature>
<feature type="compositionally biased region" description="Basic and acidic residues" evidence="1">
    <location>
        <begin position="16"/>
        <end position="41"/>
    </location>
</feature>
<feature type="compositionally biased region" description="Polar residues" evidence="1">
    <location>
        <begin position="64"/>
        <end position="76"/>
    </location>
</feature>
<comment type="caution">
    <text evidence="2">The sequence shown here is derived from an EMBL/GenBank/DDBJ whole genome shotgun (WGS) entry which is preliminary data.</text>
</comment>
<feature type="compositionally biased region" description="Basic and acidic residues" evidence="1">
    <location>
        <begin position="119"/>
        <end position="130"/>
    </location>
</feature>
<feature type="region of interest" description="Disordered" evidence="1">
    <location>
        <begin position="1"/>
        <end position="80"/>
    </location>
</feature>
<name>A0ABU6SIW3_9FABA</name>
<keyword evidence="3" id="KW-1185">Reference proteome</keyword>
<evidence type="ECO:0000313" key="3">
    <source>
        <dbReference type="Proteomes" id="UP001341840"/>
    </source>
</evidence>
<reference evidence="2 3" key="1">
    <citation type="journal article" date="2023" name="Plants (Basel)">
        <title>Bridging the Gap: Combining Genomics and Transcriptomics Approaches to Understand Stylosanthes scabra, an Orphan Legume from the Brazilian Caatinga.</title>
        <authorList>
            <person name="Ferreira-Neto J.R.C."/>
            <person name="da Silva M.D."/>
            <person name="Binneck E."/>
            <person name="de Melo N.F."/>
            <person name="da Silva R.H."/>
            <person name="de Melo A.L.T.M."/>
            <person name="Pandolfi V."/>
            <person name="Bustamante F.O."/>
            <person name="Brasileiro-Vidal A.C."/>
            <person name="Benko-Iseppon A.M."/>
        </authorList>
    </citation>
    <scope>NUCLEOTIDE SEQUENCE [LARGE SCALE GENOMIC DNA]</scope>
    <source>
        <tissue evidence="2">Leaves</tissue>
    </source>
</reference>
<evidence type="ECO:0000256" key="1">
    <source>
        <dbReference type="SAM" id="MobiDB-lite"/>
    </source>
</evidence>
<dbReference type="Proteomes" id="UP001341840">
    <property type="component" value="Unassembled WGS sequence"/>
</dbReference>
<evidence type="ECO:0000313" key="2">
    <source>
        <dbReference type="EMBL" id="MED6136326.1"/>
    </source>
</evidence>
<accession>A0ABU6SIW3</accession>
<organism evidence="2 3">
    <name type="scientific">Stylosanthes scabra</name>
    <dbReference type="NCBI Taxonomy" id="79078"/>
    <lineage>
        <taxon>Eukaryota</taxon>
        <taxon>Viridiplantae</taxon>
        <taxon>Streptophyta</taxon>
        <taxon>Embryophyta</taxon>
        <taxon>Tracheophyta</taxon>
        <taxon>Spermatophyta</taxon>
        <taxon>Magnoliopsida</taxon>
        <taxon>eudicotyledons</taxon>
        <taxon>Gunneridae</taxon>
        <taxon>Pentapetalae</taxon>
        <taxon>rosids</taxon>
        <taxon>fabids</taxon>
        <taxon>Fabales</taxon>
        <taxon>Fabaceae</taxon>
        <taxon>Papilionoideae</taxon>
        <taxon>50 kb inversion clade</taxon>
        <taxon>dalbergioids sensu lato</taxon>
        <taxon>Dalbergieae</taxon>
        <taxon>Pterocarpus clade</taxon>
        <taxon>Stylosanthes</taxon>
    </lineage>
</organism>
<sequence>MLTWEMMSRRKAKVGGNEERTTMKSNEKKHPQKNERKKKENNGNYFPLSLLQPSNRTDPLASEQPLSEASGISSRTYRPYGATTFGASLATREARNVGNASLPEFRATVPDIGPRRPKSSNDEHIAPLIQ</sequence>
<dbReference type="EMBL" id="JASCZI010060840">
    <property type="protein sequence ID" value="MED6136326.1"/>
    <property type="molecule type" value="Genomic_DNA"/>
</dbReference>
<protein>
    <submittedName>
        <fullName evidence="2">Uncharacterized protein</fullName>
    </submittedName>
</protein>
<gene>
    <name evidence="2" type="ORF">PIB30_055027</name>
</gene>